<evidence type="ECO:0000313" key="2">
    <source>
        <dbReference type="EMBL" id="EGT43125.1"/>
    </source>
</evidence>
<name>G0MT16_CAEBE</name>
<dbReference type="InParanoid" id="G0MT16"/>
<feature type="signal peptide" evidence="1">
    <location>
        <begin position="1"/>
        <end position="15"/>
    </location>
</feature>
<dbReference type="OMA" id="IWANETA"/>
<dbReference type="eggNOG" id="ENOG502TIFI">
    <property type="taxonomic scope" value="Eukaryota"/>
</dbReference>
<keyword evidence="1" id="KW-0732">Signal</keyword>
<accession>G0MT16</accession>
<proteinExistence type="predicted"/>
<evidence type="ECO:0000256" key="1">
    <source>
        <dbReference type="SAM" id="SignalP"/>
    </source>
</evidence>
<dbReference type="HOGENOM" id="CLU_1449002_0_0_1"/>
<protein>
    <recommendedName>
        <fullName evidence="4">SCP domain-containing protein</fullName>
    </recommendedName>
</protein>
<keyword evidence="3" id="KW-1185">Reference proteome</keyword>
<dbReference type="Proteomes" id="UP000008068">
    <property type="component" value="Unassembled WGS sequence"/>
</dbReference>
<sequence>MKLLFIFAFFAYALAADENDLKIFNKYRRGIAKKYGIPNMWALQESAALDLYGQYFHKNCTKYANIPFRYFWTGGMADEHNFNVYWRFWFKKVKDQNQVEGVYKIWANETAFFLEYSAPLQKKLWCMPETCAVTSVPPRNMLPEKITYYKLCIIGPETELATSVLTGQKPGSECKPNGRNDDGLCVPI</sequence>
<evidence type="ECO:0008006" key="4">
    <source>
        <dbReference type="Google" id="ProtNLM"/>
    </source>
</evidence>
<organism evidence="3">
    <name type="scientific">Caenorhabditis brenneri</name>
    <name type="common">Nematode worm</name>
    <dbReference type="NCBI Taxonomy" id="135651"/>
    <lineage>
        <taxon>Eukaryota</taxon>
        <taxon>Metazoa</taxon>
        <taxon>Ecdysozoa</taxon>
        <taxon>Nematoda</taxon>
        <taxon>Chromadorea</taxon>
        <taxon>Rhabditida</taxon>
        <taxon>Rhabditina</taxon>
        <taxon>Rhabditomorpha</taxon>
        <taxon>Rhabditoidea</taxon>
        <taxon>Rhabditidae</taxon>
        <taxon>Peloderinae</taxon>
        <taxon>Caenorhabditis</taxon>
    </lineage>
</organism>
<dbReference type="OrthoDB" id="5787317at2759"/>
<feature type="chain" id="PRO_5012949057" description="SCP domain-containing protein" evidence="1">
    <location>
        <begin position="16"/>
        <end position="188"/>
    </location>
</feature>
<reference evidence="3" key="1">
    <citation type="submission" date="2011-07" db="EMBL/GenBank/DDBJ databases">
        <authorList>
            <consortium name="Caenorhabditis brenneri Sequencing and Analysis Consortium"/>
            <person name="Wilson R.K."/>
        </authorList>
    </citation>
    <scope>NUCLEOTIDE SEQUENCE [LARGE SCALE GENOMIC DNA]</scope>
    <source>
        <strain evidence="3">PB2801</strain>
    </source>
</reference>
<evidence type="ECO:0000313" key="3">
    <source>
        <dbReference type="Proteomes" id="UP000008068"/>
    </source>
</evidence>
<gene>
    <name evidence="2" type="ORF">CAEBREN_06848</name>
</gene>
<dbReference type="AlphaFoldDB" id="G0MT16"/>
<dbReference type="EMBL" id="GL379810">
    <property type="protein sequence ID" value="EGT43125.1"/>
    <property type="molecule type" value="Genomic_DNA"/>
</dbReference>